<keyword evidence="3" id="KW-1185">Reference proteome</keyword>
<evidence type="ECO:0000259" key="1">
    <source>
        <dbReference type="Pfam" id="PF11823"/>
    </source>
</evidence>
<proteinExistence type="predicted"/>
<name>A0A0J1IIG8_9FIRM</name>
<dbReference type="Pfam" id="PF11823">
    <property type="entry name" value="Se_S_carrier"/>
    <property type="match status" value="1"/>
</dbReference>
<dbReference type="Proteomes" id="UP000036356">
    <property type="component" value="Unassembled WGS sequence"/>
</dbReference>
<evidence type="ECO:0000313" key="2">
    <source>
        <dbReference type="EMBL" id="KLU64516.1"/>
    </source>
</evidence>
<feature type="domain" description="Putative Se/S carrier protein-like" evidence="1">
    <location>
        <begin position="7"/>
        <end position="53"/>
    </location>
</feature>
<sequence>MESSELYFAIFFTTSGAIRFNRFLRNNNIVAEVKPVPRNISTSCAVGVEFYYKGDLSMLLIQDIKQLYNIKSNQYILKYAKSH</sequence>
<dbReference type="AlphaFoldDB" id="A0A0J1IIG8"/>
<dbReference type="EMBL" id="LDZY01000013">
    <property type="protein sequence ID" value="KLU64516.1"/>
    <property type="molecule type" value="Genomic_DNA"/>
</dbReference>
<protein>
    <recommendedName>
        <fullName evidence="1">Putative Se/S carrier protein-like domain-containing protein</fullName>
    </recommendedName>
</protein>
<gene>
    <name evidence="2" type="ORF">DEAC_c34620</name>
</gene>
<evidence type="ECO:0000313" key="3">
    <source>
        <dbReference type="Proteomes" id="UP000036356"/>
    </source>
</evidence>
<accession>A0A0J1IIG8</accession>
<reference evidence="2 3" key="1">
    <citation type="submission" date="2015-06" db="EMBL/GenBank/DDBJ databases">
        <title>Draft genome of the moderately acidophilic sulfate reducer Candidatus Desulfosporosinus acididurans strain M1.</title>
        <authorList>
            <person name="Poehlein A."/>
            <person name="Petzsch P."/>
            <person name="Johnson B.D."/>
            <person name="Schloemann M."/>
            <person name="Daniel R."/>
            <person name="Muehling M."/>
        </authorList>
    </citation>
    <scope>NUCLEOTIDE SEQUENCE [LARGE SCALE GENOMIC DNA]</scope>
    <source>
        <strain evidence="2 3">M1</strain>
    </source>
</reference>
<comment type="caution">
    <text evidence="2">The sequence shown here is derived from an EMBL/GenBank/DDBJ whole genome shotgun (WGS) entry which is preliminary data.</text>
</comment>
<dbReference type="PATRIC" id="fig|476652.3.peg.3652"/>
<dbReference type="InterPro" id="IPR021778">
    <property type="entry name" value="Se/S_carrier-like"/>
</dbReference>
<organism evidence="2 3">
    <name type="scientific">Desulfosporosinus acididurans</name>
    <dbReference type="NCBI Taxonomy" id="476652"/>
    <lineage>
        <taxon>Bacteria</taxon>
        <taxon>Bacillati</taxon>
        <taxon>Bacillota</taxon>
        <taxon>Clostridia</taxon>
        <taxon>Eubacteriales</taxon>
        <taxon>Desulfitobacteriaceae</taxon>
        <taxon>Desulfosporosinus</taxon>
    </lineage>
</organism>